<gene>
    <name evidence="3" type="ORF">D0Y65_009692</name>
</gene>
<keyword evidence="4" id="KW-1185">Reference proteome</keyword>
<accession>A0A445L070</accession>
<dbReference type="PANTHER" id="PTHR37753:SF1">
    <property type="entry name" value="OS01G0940600 PROTEIN"/>
    <property type="match status" value="1"/>
</dbReference>
<feature type="transmembrane region" description="Helical" evidence="2">
    <location>
        <begin position="44"/>
        <end position="63"/>
    </location>
</feature>
<keyword evidence="2" id="KW-0812">Transmembrane</keyword>
<evidence type="ECO:0000256" key="2">
    <source>
        <dbReference type="SAM" id="Phobius"/>
    </source>
</evidence>
<feature type="compositionally biased region" description="Polar residues" evidence="1">
    <location>
        <begin position="104"/>
        <end position="117"/>
    </location>
</feature>
<dbReference type="AlphaFoldDB" id="A0A445L070"/>
<dbReference type="Proteomes" id="UP000289340">
    <property type="component" value="Chromosome 4"/>
</dbReference>
<keyword evidence="2" id="KW-0472">Membrane</keyword>
<protein>
    <submittedName>
        <fullName evidence="3">Uncharacterized protein</fullName>
    </submittedName>
</protein>
<reference evidence="3 4" key="1">
    <citation type="submission" date="2018-09" db="EMBL/GenBank/DDBJ databases">
        <title>A high-quality reference genome of wild soybean provides a powerful tool to mine soybean genomes.</title>
        <authorList>
            <person name="Xie M."/>
            <person name="Chung C.Y.L."/>
            <person name="Li M.-W."/>
            <person name="Wong F.-L."/>
            <person name="Chan T.-F."/>
            <person name="Lam H.-M."/>
        </authorList>
    </citation>
    <scope>NUCLEOTIDE SEQUENCE [LARGE SCALE GENOMIC DNA]</scope>
    <source>
        <strain evidence="4">cv. W05</strain>
        <tissue evidence="3">Hypocotyl of etiolated seedlings</tissue>
    </source>
</reference>
<dbReference type="EMBL" id="QZWG01000004">
    <property type="protein sequence ID" value="RZC16520.1"/>
    <property type="molecule type" value="Genomic_DNA"/>
</dbReference>
<comment type="caution">
    <text evidence="3">The sequence shown here is derived from an EMBL/GenBank/DDBJ whole genome shotgun (WGS) entry which is preliminary data.</text>
</comment>
<evidence type="ECO:0000313" key="4">
    <source>
        <dbReference type="Proteomes" id="UP000289340"/>
    </source>
</evidence>
<evidence type="ECO:0000313" key="3">
    <source>
        <dbReference type="EMBL" id="RZC16520.1"/>
    </source>
</evidence>
<dbReference type="PANTHER" id="PTHR37753">
    <property type="entry name" value="OS01G0940600 PROTEIN"/>
    <property type="match status" value="1"/>
</dbReference>
<name>A0A445L070_GLYSO</name>
<feature type="region of interest" description="Disordered" evidence="1">
    <location>
        <begin position="84"/>
        <end position="124"/>
    </location>
</feature>
<keyword evidence="2" id="KW-1133">Transmembrane helix</keyword>
<organism evidence="3 4">
    <name type="scientific">Glycine soja</name>
    <name type="common">Wild soybean</name>
    <dbReference type="NCBI Taxonomy" id="3848"/>
    <lineage>
        <taxon>Eukaryota</taxon>
        <taxon>Viridiplantae</taxon>
        <taxon>Streptophyta</taxon>
        <taxon>Embryophyta</taxon>
        <taxon>Tracheophyta</taxon>
        <taxon>Spermatophyta</taxon>
        <taxon>Magnoliopsida</taxon>
        <taxon>eudicotyledons</taxon>
        <taxon>Gunneridae</taxon>
        <taxon>Pentapetalae</taxon>
        <taxon>rosids</taxon>
        <taxon>fabids</taxon>
        <taxon>Fabales</taxon>
        <taxon>Fabaceae</taxon>
        <taxon>Papilionoideae</taxon>
        <taxon>50 kb inversion clade</taxon>
        <taxon>NPAAA clade</taxon>
        <taxon>indigoferoid/millettioid clade</taxon>
        <taxon>Phaseoleae</taxon>
        <taxon>Glycine</taxon>
        <taxon>Glycine subgen. Soja</taxon>
    </lineage>
</organism>
<proteinExistence type="predicted"/>
<sequence length="124" mass="13820">MATLFCGSNPISYPSAFASLRAPPFFFNSPGTVRLGDGGSTSCILFAIVLPSFLLRITILAALRMGDKLDQDWLEEQEMKALMELEKYDDDDSDDGDTEEDNMETNVQEEPTLTQAHSRPKREP</sequence>
<evidence type="ECO:0000256" key="1">
    <source>
        <dbReference type="SAM" id="MobiDB-lite"/>
    </source>
</evidence>
<feature type="compositionally biased region" description="Acidic residues" evidence="1">
    <location>
        <begin position="87"/>
        <end position="103"/>
    </location>
</feature>